<evidence type="ECO:0000313" key="2">
    <source>
        <dbReference type="Proteomes" id="UP000290288"/>
    </source>
</evidence>
<comment type="caution">
    <text evidence="1">The sequence shown here is derived from an EMBL/GenBank/DDBJ whole genome shotgun (WGS) entry which is preliminary data.</text>
</comment>
<feature type="non-terminal residue" evidence="1">
    <location>
        <position position="1"/>
    </location>
</feature>
<dbReference type="STRING" id="2316362.A0A4V1Q450"/>
<proteinExistence type="predicted"/>
<dbReference type="Proteomes" id="UP000290288">
    <property type="component" value="Unassembled WGS sequence"/>
</dbReference>
<reference evidence="1 2" key="1">
    <citation type="submission" date="2019-01" db="EMBL/GenBank/DDBJ databases">
        <title>Draft genome sequence of Psathyrella aberdarensis IHI B618.</title>
        <authorList>
            <person name="Buettner E."/>
            <person name="Kellner H."/>
        </authorList>
    </citation>
    <scope>NUCLEOTIDE SEQUENCE [LARGE SCALE GENOMIC DNA]</scope>
    <source>
        <strain evidence="1 2">IHI B618</strain>
    </source>
</reference>
<accession>A0A4V1Q450</accession>
<evidence type="ECO:0000313" key="1">
    <source>
        <dbReference type="EMBL" id="RXW20858.1"/>
    </source>
</evidence>
<keyword evidence="2" id="KW-1185">Reference proteome</keyword>
<name>A0A4V1Q450_9AGAR</name>
<dbReference type="EMBL" id="SDEE01000130">
    <property type="protein sequence ID" value="RXW20858.1"/>
    <property type="molecule type" value="Genomic_DNA"/>
</dbReference>
<gene>
    <name evidence="1" type="ORF">EST38_g4978</name>
</gene>
<sequence>PPLEDLQAPYAFYHKSLFDFLDDISRSGPFYLGYRLRSDFVCEKYMAVVRDKCFKLGEADQSLLSRYFHFRLFPPAPFYMTGPSMSDFDLPAANVEWWVRATAFHRNSQSLDYAFNGVHASCQWFRCTPLCKRWQSIILRVCRSENWQVPSAVRLLLIRFNKSKHTPFYPPQNTRNLCSCRQNVL</sequence>
<dbReference type="AlphaFoldDB" id="A0A4V1Q450"/>
<protein>
    <submittedName>
        <fullName evidence="1">Uncharacterized protein</fullName>
    </submittedName>
</protein>
<organism evidence="1 2">
    <name type="scientific">Candolleomyces aberdarensis</name>
    <dbReference type="NCBI Taxonomy" id="2316362"/>
    <lineage>
        <taxon>Eukaryota</taxon>
        <taxon>Fungi</taxon>
        <taxon>Dikarya</taxon>
        <taxon>Basidiomycota</taxon>
        <taxon>Agaricomycotina</taxon>
        <taxon>Agaricomycetes</taxon>
        <taxon>Agaricomycetidae</taxon>
        <taxon>Agaricales</taxon>
        <taxon>Agaricineae</taxon>
        <taxon>Psathyrellaceae</taxon>
        <taxon>Candolleomyces</taxon>
    </lineage>
</organism>